<dbReference type="KEGG" id="hiq:CGSHiGG_00945"/>
<dbReference type="AlphaFoldDB" id="A5UES9"/>
<proteinExistence type="predicted"/>
<evidence type="ECO:0000313" key="2">
    <source>
        <dbReference type="Proteomes" id="UP000001990"/>
    </source>
</evidence>
<dbReference type="Proteomes" id="UP000001990">
    <property type="component" value="Chromosome"/>
</dbReference>
<organism evidence="1 2">
    <name type="scientific">Haemophilus influenzae (strain PittGG)</name>
    <dbReference type="NCBI Taxonomy" id="374931"/>
    <lineage>
        <taxon>Bacteria</taxon>
        <taxon>Pseudomonadati</taxon>
        <taxon>Pseudomonadota</taxon>
        <taxon>Gammaproteobacteria</taxon>
        <taxon>Pasteurellales</taxon>
        <taxon>Pasteurellaceae</taxon>
        <taxon>Haemophilus</taxon>
    </lineage>
</organism>
<dbReference type="HOGENOM" id="CLU_2219416_0_0_6"/>
<protein>
    <submittedName>
        <fullName evidence="1">Uncharacterized protein</fullName>
    </submittedName>
</protein>
<sequence length="106" mass="12270">MQLPKVELKQANIPMWIFQNTFASTETQRHVKPLRMIDEVCFEMADIKQTRFKYGRKTRKKAYLIKIKNLIKQAVLESAAKNTNLTPSELAESVCSAVMFIDSYGR</sequence>
<reference evidence="1 2" key="1">
    <citation type="journal article" date="2007" name="Genome Biol.">
        <title>Characterization and modeling of the Haemophilus influenzae core and supragenomes based on the complete genomic sequences of Rd and 12 clinical nontypeable strains.</title>
        <authorList>
            <person name="Hogg J.S."/>
            <person name="Hu F.Z."/>
            <person name="Janto B."/>
            <person name="Boissy R."/>
            <person name="Hayes J."/>
            <person name="Keefe R."/>
            <person name="Post J.C."/>
            <person name="Ehrlich G.D."/>
        </authorList>
    </citation>
    <scope>NUCLEOTIDE SEQUENCE [LARGE SCALE GENOMIC DNA]</scope>
    <source>
        <strain evidence="1 2">PittGG</strain>
    </source>
</reference>
<accession>A5UES9</accession>
<dbReference type="EMBL" id="CP000672">
    <property type="protein sequence ID" value="ABQ99284.1"/>
    <property type="molecule type" value="Genomic_DNA"/>
</dbReference>
<evidence type="ECO:0000313" key="1">
    <source>
        <dbReference type="EMBL" id="ABQ99284.1"/>
    </source>
</evidence>
<gene>
    <name evidence="1" type="ordered locus">CGSHiGG_00945</name>
</gene>
<name>A5UES9_HAEIG</name>